<dbReference type="EMBL" id="JABSND010000034">
    <property type="protein sequence ID" value="KAI6301732.1"/>
    <property type="molecule type" value="Genomic_DNA"/>
</dbReference>
<organism evidence="3 4">
    <name type="scientific">Pyricularia grisea</name>
    <name type="common">Crabgrass-specific blast fungus</name>
    <name type="synonym">Magnaporthe grisea</name>
    <dbReference type="NCBI Taxonomy" id="148305"/>
    <lineage>
        <taxon>Eukaryota</taxon>
        <taxon>Fungi</taxon>
        <taxon>Dikarya</taxon>
        <taxon>Ascomycota</taxon>
        <taxon>Pezizomycotina</taxon>
        <taxon>Sordariomycetes</taxon>
        <taxon>Sordariomycetidae</taxon>
        <taxon>Magnaporthales</taxon>
        <taxon>Pyriculariaceae</taxon>
        <taxon>Pyricularia</taxon>
    </lineage>
</organism>
<comment type="caution">
    <text evidence="3">The sequence shown here is derived from an EMBL/GenBank/DDBJ whole genome shotgun (WGS) entry which is preliminary data.</text>
</comment>
<evidence type="ECO:0000256" key="1">
    <source>
        <dbReference type="SAM" id="MobiDB-lite"/>
    </source>
</evidence>
<dbReference type="Proteomes" id="UP001059893">
    <property type="component" value="Unassembled WGS sequence"/>
</dbReference>
<accession>A0ABQ8NUB7</accession>
<feature type="region of interest" description="Disordered" evidence="1">
    <location>
        <begin position="95"/>
        <end position="117"/>
    </location>
</feature>
<dbReference type="Pfam" id="PF14420">
    <property type="entry name" value="Clr5"/>
    <property type="match status" value="1"/>
</dbReference>
<keyword evidence="4" id="KW-1185">Reference proteome</keyword>
<dbReference type="PANTHER" id="PTHR38788:SF3">
    <property type="entry name" value="CLR5 DOMAIN-CONTAINING PROTEIN"/>
    <property type="match status" value="1"/>
</dbReference>
<sequence length="117" mass="13443">MTKKWAKHRQRITSLYLDDNKPLHEVQSIMKDQQKFTASTRAYRHRFMKWGLSKYSPQRRRTSTSSAGSSYDAPEPTRPTVPLWPSVSYPLAEPASPLFSSPEMGSYAQVYSPESTE</sequence>
<gene>
    <name evidence="3" type="ORF">MCOR33_002866</name>
</gene>
<evidence type="ECO:0000313" key="3">
    <source>
        <dbReference type="EMBL" id="KAI6301732.1"/>
    </source>
</evidence>
<evidence type="ECO:0000313" key="4">
    <source>
        <dbReference type="Proteomes" id="UP001059893"/>
    </source>
</evidence>
<feature type="region of interest" description="Disordered" evidence="1">
    <location>
        <begin position="54"/>
        <end position="83"/>
    </location>
</feature>
<evidence type="ECO:0000259" key="2">
    <source>
        <dbReference type="Pfam" id="PF14420"/>
    </source>
</evidence>
<reference evidence="3" key="1">
    <citation type="submission" date="2021-01" db="EMBL/GenBank/DDBJ databases">
        <title>Deciphering the adaptive evolutionary patterns associated with biogeogrpahic diversity in the finger millet blast pathogen Magnaporthe oryzae in Eastern Africa.</title>
        <authorList>
            <person name="Onyema G."/>
            <person name="Shittu T.A."/>
            <person name="Dodsworth S."/>
            <person name="Devilliers S."/>
            <person name="Muthumeenakshi S."/>
            <person name="Sreenivasaprasad S."/>
        </authorList>
    </citation>
    <scope>NUCLEOTIDE SEQUENCE</scope>
    <source>
        <strain evidence="3">D15/s37</strain>
    </source>
</reference>
<proteinExistence type="predicted"/>
<protein>
    <recommendedName>
        <fullName evidence="2">Clr5 domain-containing protein</fullName>
    </recommendedName>
</protein>
<name>A0ABQ8NUB7_PYRGI</name>
<feature type="domain" description="Clr5" evidence="2">
    <location>
        <begin position="1"/>
        <end position="54"/>
    </location>
</feature>
<dbReference type="PANTHER" id="PTHR38788">
    <property type="entry name" value="CLR5 DOMAIN-CONTAINING PROTEIN"/>
    <property type="match status" value="1"/>
</dbReference>
<dbReference type="InterPro" id="IPR025676">
    <property type="entry name" value="Clr5_dom"/>
</dbReference>